<evidence type="ECO:0000259" key="4">
    <source>
        <dbReference type="Pfam" id="PF24564"/>
    </source>
</evidence>
<feature type="region of interest" description="Disordered" evidence="2">
    <location>
        <begin position="1348"/>
        <end position="1368"/>
    </location>
</feature>
<feature type="domain" description="Dynamin N-terminal" evidence="3">
    <location>
        <begin position="373"/>
        <end position="654"/>
    </location>
</feature>
<evidence type="ECO:0000259" key="3">
    <source>
        <dbReference type="Pfam" id="PF00350"/>
    </source>
</evidence>
<dbReference type="InterPro" id="IPR045063">
    <property type="entry name" value="Dynamin_N"/>
</dbReference>
<name>A0ABD3Q3Q2_9STRA</name>
<feature type="coiled-coil region" evidence="1">
    <location>
        <begin position="704"/>
        <end position="752"/>
    </location>
</feature>
<dbReference type="EMBL" id="JABMIG020000074">
    <property type="protein sequence ID" value="KAL3795128.1"/>
    <property type="molecule type" value="Genomic_DNA"/>
</dbReference>
<evidence type="ECO:0000313" key="5">
    <source>
        <dbReference type="EMBL" id="KAL3795128.1"/>
    </source>
</evidence>
<accession>A0ABD3Q3Q2</accession>
<dbReference type="PANTHER" id="PTHR36681:SF3">
    <property type="entry name" value="NUCLEAR GTPASE, GERMINAL CENTER-ASSOCIATED, TANDEM DUPLICATE 3"/>
    <property type="match status" value="1"/>
</dbReference>
<dbReference type="Gene3D" id="3.40.50.300">
    <property type="entry name" value="P-loop containing nucleotide triphosphate hydrolases"/>
    <property type="match status" value="2"/>
</dbReference>
<dbReference type="InterPro" id="IPR027417">
    <property type="entry name" value="P-loop_NTPase"/>
</dbReference>
<dbReference type="Pfam" id="PF00350">
    <property type="entry name" value="Dynamin_N"/>
    <property type="match status" value="1"/>
</dbReference>
<evidence type="ECO:0000256" key="2">
    <source>
        <dbReference type="SAM" id="MobiDB-lite"/>
    </source>
</evidence>
<proteinExistence type="predicted"/>
<protein>
    <submittedName>
        <fullName evidence="5">Uncharacterized protein</fullName>
    </submittedName>
</protein>
<keyword evidence="1" id="KW-0175">Coiled coil</keyword>
<evidence type="ECO:0000313" key="6">
    <source>
        <dbReference type="Proteomes" id="UP001516023"/>
    </source>
</evidence>
<feature type="region of interest" description="Disordered" evidence="2">
    <location>
        <begin position="122"/>
        <end position="161"/>
    </location>
</feature>
<comment type="caution">
    <text evidence="5">The sequence shown here is derived from an EMBL/GenBank/DDBJ whole genome shotgun (WGS) entry which is preliminary data.</text>
</comment>
<keyword evidence="6" id="KW-1185">Reference proteome</keyword>
<sequence>MVSTIKSNAKKEFIIRSQGEANFVEVLPHHNLSHVRRLILDEFDEDQLPSQDGFAFRVNGIRVAEKQEEKKCAYDLIEREAVVELVPKGVKRTVSDVNQLEGGEDGNKRAKTEYSCRGVVTPYGSKKMEEENDEQQDVGKESSLKSTISERDDDSTTMMPVDLDGKFVDKKQGDEDGAYFSSSESTVALDWEVTMVGSNESILDDNCKGSGKEEDDVESAYFAKQDLVGDKKSRTNITIPSNQAARESASDDIEGSEDMVSVAFSSSNNSSTDYNKDLVAVRTTDVDADIDVKPATKKGDEEDSEDDGEVVEFPIESNPHKVADEAKDKSKAVLSELKIILKENPNFCSEIRMNELIGDIDDIAKKISPRTTIGVLGNTGTGKSSFLNALLEEASVLPTSGSRGCTAAVVELVFHFDLVKEPQHPDQKVPVYTGEVEFITLEDWRKELKVLIDECSTQENTIYARPPLEENMPDAAAAWQKIEQVYGKKSMEKFHGKPSEHVYKVLSNDARVRKLLTPSGVSREHNSIYVNVGETTVGSEVVTELLKPFARMKGRVRSMRKKWAQDFRSRINDYVYRLGNGDLPQTWPLIHKVKLRGPWHVLSTGACLVDLPGVRDSNAARAKVAERYLQNCNQIAIVASIKRAVDDGTARELMGEQFKRRLLMDGNYGNICFVCTQTDDLEATETMRDHQDVAEHVPGRWEKMSELATKISSIERQINDKLQEKEDLECQIEEAKEEWKESCADLSDADEEDAGLVSNLEAVVSRNKAVWTDSMAALEQWNHSNMSLIKRDQTKCDRLQKKLKAFCAAVRNEYSTSCLQEDFKSGLKELYRKGDDIDETSNTTDPEEFNMDVFCISANDYLKLAKIKPSRDGPPNTFSCASETQIPALMSYIHKTTARFNESSVKSFVEETNDVLDRMKLIAGDIDAVPTGRSAFRMKSIFDVAMQDLATSIEPIALDFTTELDGTINQSLASSLESGALKGGREAMSIVHSWGSSNRRTYAERRPDKNGLYWSTYNAVARRDGVYTSPTVGAIDFNQELCDPMEKEFSTEWQAVLDSLVKRLLQDAENKVLQLCATTCQSLANKLRRIGVDAARLAAMFNTANRSAVSAVKSSFQRMNALAIDSQRELSRELLPSVKEKMKSSYDACVGVETGPGRFARMQGAMAMSSQRAVRDMFHDATASLLKGIKSMVHRLKLMIGSTSDVIVKSIESVFSILWDSNKSEKSTEIVDVEMMKTIRDCRNALLPDLNKLVDIQREACELLGIERGDIELDVMGVESFEQSLERKMEEAEKKGAVYDFCDSDRDDELPVRFNPLTRIKPERNQSSGAKAHPVMTVGASTVIDLCESDDEDDRKPPADSTRAARGNVKVEAWI</sequence>
<dbReference type="SUPFAM" id="SSF52540">
    <property type="entry name" value="P-loop containing nucleoside triphosphate hydrolases"/>
    <property type="match status" value="1"/>
</dbReference>
<feature type="domain" description="DUF7605" evidence="4">
    <location>
        <begin position="1008"/>
        <end position="1167"/>
    </location>
</feature>
<dbReference type="PANTHER" id="PTHR36681">
    <property type="entry name" value="NUCLEAR GTPASE, GERMINAL CENTER-ASSOCIATED, TANDEM DUPLICATE 3"/>
    <property type="match status" value="1"/>
</dbReference>
<reference evidence="5 6" key="1">
    <citation type="journal article" date="2020" name="G3 (Bethesda)">
        <title>Improved Reference Genome for Cyclotella cryptica CCMP332, a Model for Cell Wall Morphogenesis, Salinity Adaptation, and Lipid Production in Diatoms (Bacillariophyta).</title>
        <authorList>
            <person name="Roberts W.R."/>
            <person name="Downey K.M."/>
            <person name="Ruck E.C."/>
            <person name="Traller J.C."/>
            <person name="Alverson A.J."/>
        </authorList>
    </citation>
    <scope>NUCLEOTIDE SEQUENCE [LARGE SCALE GENOMIC DNA]</scope>
    <source>
        <strain evidence="5 6">CCMP332</strain>
    </source>
</reference>
<dbReference type="InterPro" id="IPR056024">
    <property type="entry name" value="DUF7605"/>
</dbReference>
<dbReference type="CDD" id="cd00882">
    <property type="entry name" value="Ras_like_GTPase"/>
    <property type="match status" value="1"/>
</dbReference>
<organism evidence="5 6">
    <name type="scientific">Cyclotella cryptica</name>
    <dbReference type="NCBI Taxonomy" id="29204"/>
    <lineage>
        <taxon>Eukaryota</taxon>
        <taxon>Sar</taxon>
        <taxon>Stramenopiles</taxon>
        <taxon>Ochrophyta</taxon>
        <taxon>Bacillariophyta</taxon>
        <taxon>Coscinodiscophyceae</taxon>
        <taxon>Thalassiosirophycidae</taxon>
        <taxon>Stephanodiscales</taxon>
        <taxon>Stephanodiscaceae</taxon>
        <taxon>Cyclotella</taxon>
    </lineage>
</organism>
<gene>
    <name evidence="5" type="ORF">HJC23_007356</name>
</gene>
<dbReference type="Proteomes" id="UP001516023">
    <property type="component" value="Unassembled WGS sequence"/>
</dbReference>
<dbReference type="Pfam" id="PF24564">
    <property type="entry name" value="DUF7605"/>
    <property type="match status" value="1"/>
</dbReference>
<evidence type="ECO:0000256" key="1">
    <source>
        <dbReference type="SAM" id="Coils"/>
    </source>
</evidence>